<gene>
    <name evidence="3" type="ORF">K457DRAFT_30852</name>
</gene>
<evidence type="ECO:0000313" key="4">
    <source>
        <dbReference type="Proteomes" id="UP000078512"/>
    </source>
</evidence>
<name>A0A197K3Q8_9FUNG</name>
<keyword evidence="2" id="KW-1133">Transmembrane helix</keyword>
<keyword evidence="4" id="KW-1185">Reference proteome</keyword>
<evidence type="ECO:0000256" key="2">
    <source>
        <dbReference type="SAM" id="Phobius"/>
    </source>
</evidence>
<accession>A0A197K3Q8</accession>
<dbReference type="Proteomes" id="UP000078512">
    <property type="component" value="Unassembled WGS sequence"/>
</dbReference>
<evidence type="ECO:0000256" key="1">
    <source>
        <dbReference type="SAM" id="MobiDB-lite"/>
    </source>
</evidence>
<reference evidence="3 4" key="1">
    <citation type="submission" date="2016-05" db="EMBL/GenBank/DDBJ databases">
        <title>Genome sequencing reveals origins of a unique bacterial endosymbiosis in the earliest lineages of terrestrial Fungi.</title>
        <authorList>
            <consortium name="DOE Joint Genome Institute"/>
            <person name="Uehling J."/>
            <person name="Gryganskyi A."/>
            <person name="Hameed K."/>
            <person name="Tschaplinski T."/>
            <person name="Misztal P."/>
            <person name="Wu S."/>
            <person name="Desiro A."/>
            <person name="Vande Pol N."/>
            <person name="Du Z.-Y."/>
            <person name="Zienkiewicz A."/>
            <person name="Zienkiewicz K."/>
            <person name="Morin E."/>
            <person name="Tisserant E."/>
            <person name="Splivallo R."/>
            <person name="Hainaut M."/>
            <person name="Henrissat B."/>
            <person name="Ohm R."/>
            <person name="Kuo A."/>
            <person name="Yan J."/>
            <person name="Lipzen A."/>
            <person name="Nolan M."/>
            <person name="Labutti K."/>
            <person name="Barry K."/>
            <person name="Goldstein A."/>
            <person name="Labbe J."/>
            <person name="Schadt C."/>
            <person name="Tuskan G."/>
            <person name="Grigoriev I."/>
            <person name="Martin F."/>
            <person name="Vilgalys R."/>
            <person name="Bonito G."/>
        </authorList>
    </citation>
    <scope>NUCLEOTIDE SEQUENCE [LARGE SCALE GENOMIC DNA]</scope>
    <source>
        <strain evidence="3 4">AG-77</strain>
    </source>
</reference>
<feature type="region of interest" description="Disordered" evidence="1">
    <location>
        <begin position="1"/>
        <end position="53"/>
    </location>
</feature>
<feature type="transmembrane region" description="Helical" evidence="2">
    <location>
        <begin position="622"/>
        <end position="643"/>
    </location>
</feature>
<keyword evidence="2" id="KW-0472">Membrane</keyword>
<proteinExistence type="predicted"/>
<dbReference type="AlphaFoldDB" id="A0A197K3Q8"/>
<sequence length="696" mass="77839">MNHKASESRTRIIPSTHSYTHSRQQQHSPLHSSSSHANHDDQPRNPPKDETDAEKADRLLAATLLFYKEASTTSLTNFSPSLSPLFLELQTFTQHHSLARQFVVPGDTLLEQRSARATLLAAPWGAEPTITTVIDFLFWMIVNLRKPLVSFKHSIEVNARAVFNVVIASVIDGAEVQGCERLLSLCIHLKDTDSCYPLRTLATSICIEMTSEESLPLYARTSMLKFILGPAEFVLHHLETRIQLSEKIDILLLKNSYDDVEFRSLVQRVAKKIGSRQPTSTLEQLKFRMYQYLEGAVSDPLRYSRPELIAKFMPPTRWATLLDRDFIFSCYLDECSPQMLLFMDTIRTMGISPSLLALDSVPSDTLSEGILNVLTARQDIQSVVTSLTRNFPKELVSSDVDSVEYGFKQVFLTTMNSRDVLAELQLHLTSAGVELVHSLKIANGDQIDASKAEKLHESIKQLLLSIPVAPSHFLPKLLWTAALSLEACRDLEEAFGPASPVYGKVQDIKATCLDIFLASVVYRNEPRFPPNATSATAATTTTTATFEHLNEDLELCLTLFCVLFPAHKESTWTFIHQDQTTENWDFAQPSLYSAFLTRLLENLLPLLERIDHRTSDSTSSSALILAGVTFHLLALLLPSSVLLRDRIQIAKALEDISDLQRDSSLLSSSTVWQSIFGPTSSVNPLNILEARLDALQ</sequence>
<feature type="compositionally biased region" description="Low complexity" evidence="1">
    <location>
        <begin position="21"/>
        <end position="36"/>
    </location>
</feature>
<organism evidence="3 4">
    <name type="scientific">Linnemannia elongata AG-77</name>
    <dbReference type="NCBI Taxonomy" id="1314771"/>
    <lineage>
        <taxon>Eukaryota</taxon>
        <taxon>Fungi</taxon>
        <taxon>Fungi incertae sedis</taxon>
        <taxon>Mucoromycota</taxon>
        <taxon>Mortierellomycotina</taxon>
        <taxon>Mortierellomycetes</taxon>
        <taxon>Mortierellales</taxon>
        <taxon>Mortierellaceae</taxon>
        <taxon>Linnemannia</taxon>
    </lineage>
</organism>
<protein>
    <submittedName>
        <fullName evidence="3">Uncharacterized protein</fullName>
    </submittedName>
</protein>
<feature type="compositionally biased region" description="Basic and acidic residues" evidence="1">
    <location>
        <begin position="37"/>
        <end position="53"/>
    </location>
</feature>
<feature type="compositionally biased region" description="Basic and acidic residues" evidence="1">
    <location>
        <begin position="1"/>
        <end position="10"/>
    </location>
</feature>
<dbReference type="EMBL" id="KV442030">
    <property type="protein sequence ID" value="OAQ31331.1"/>
    <property type="molecule type" value="Genomic_DNA"/>
</dbReference>
<evidence type="ECO:0000313" key="3">
    <source>
        <dbReference type="EMBL" id="OAQ31331.1"/>
    </source>
</evidence>
<keyword evidence="2" id="KW-0812">Transmembrane</keyword>
<dbReference type="OrthoDB" id="2376325at2759"/>